<keyword evidence="13" id="KW-0812">Transmembrane</keyword>
<evidence type="ECO:0000256" key="9">
    <source>
        <dbReference type="ARBA" id="ARBA00046271"/>
    </source>
</evidence>
<evidence type="ECO:0000313" key="15">
    <source>
        <dbReference type="EMBL" id="KAJ1647747.1"/>
    </source>
</evidence>
<dbReference type="InterPro" id="IPR025655">
    <property type="entry name" value="PEX14"/>
</dbReference>
<dbReference type="EMBL" id="JANBOH010000021">
    <property type="protein sequence ID" value="KAJ1647747.1"/>
    <property type="molecule type" value="Genomic_DNA"/>
</dbReference>
<evidence type="ECO:0000256" key="8">
    <source>
        <dbReference type="ARBA" id="ARBA00029691"/>
    </source>
</evidence>
<evidence type="ECO:0000256" key="7">
    <source>
        <dbReference type="ARBA" id="ARBA00029502"/>
    </source>
</evidence>
<keyword evidence="13" id="KW-1133">Transmembrane helix</keyword>
<dbReference type="InterPro" id="IPR006785">
    <property type="entry name" value="Pex14_N"/>
</dbReference>
<feature type="coiled-coil region" evidence="11">
    <location>
        <begin position="142"/>
        <end position="169"/>
    </location>
</feature>
<evidence type="ECO:0000256" key="11">
    <source>
        <dbReference type="SAM" id="Coils"/>
    </source>
</evidence>
<feature type="compositionally biased region" description="Low complexity" evidence="12">
    <location>
        <begin position="301"/>
        <end position="329"/>
    </location>
</feature>
<feature type="domain" description="Peroxisome membrane anchor protein Pex14p N-terminal" evidence="14">
    <location>
        <begin position="20"/>
        <end position="64"/>
    </location>
</feature>
<comment type="caution">
    <text evidence="15">The sequence shown here is derived from an EMBL/GenBank/DDBJ whole genome shotgun (WGS) entry which is preliminary data.</text>
</comment>
<sequence length="358" mass="37716">MSAEAASSSASASAPVPALREDIIESAVRFLSDPKVQSSTLAKKISFLETKGLTNAEIEDALARAKSGQQGIDSAAQQPQQTGTVVPASTAPAGYGYAQPMAPPTPPPRPHLDWKDYFIAAVVAGGLGYGLYMFAKKYIKPLLMARDDNERLEQEKKILIEQNEFTRKQLETLTDSTTRILETISQQSQKTSEAIEGMTAVMEKISARELESNSSSRQLLITIEDLQREITAFSSKAAKSGDSSVADIQSDIRSLRSLLLSRRVPAPSSSPAPRAATPSAPASASAITSNAASTGLSEQPSATDSADSADAAKSAEYVADSSPAASISPIPTPTIPAWQLAMTNGARDKGKQAESASD</sequence>
<protein>
    <recommendedName>
        <fullName evidence="7 10">Peroxisomal membrane protein PEX14</fullName>
    </recommendedName>
    <alternativeName>
        <fullName evidence="8 10">Peroxin-14</fullName>
    </alternativeName>
</protein>
<organism evidence="15 16">
    <name type="scientific">Coemansia asiatica</name>
    <dbReference type="NCBI Taxonomy" id="1052880"/>
    <lineage>
        <taxon>Eukaryota</taxon>
        <taxon>Fungi</taxon>
        <taxon>Fungi incertae sedis</taxon>
        <taxon>Zoopagomycota</taxon>
        <taxon>Kickxellomycotina</taxon>
        <taxon>Kickxellomycetes</taxon>
        <taxon>Kickxellales</taxon>
        <taxon>Kickxellaceae</taxon>
        <taxon>Coemansia</taxon>
    </lineage>
</organism>
<comment type="function">
    <text evidence="10">Component of the PEX13-PEX14 docking complex, a translocon channel that specifically mediates the import of peroxisomal cargo proteins bound to PEX5 receptor. The PEX13-PEX14 docking complex forms a large import pore which can be opened to a diameter of about 9 nm. Mechanistically, PEX5 receptor along with cargo proteins associates with the PEX14 subunit of the PEX13-PEX14 docking complex in the cytosol, leading to the insertion of the receptor into the organelle membrane with the concomitant translocation of the cargo into the peroxisome matrix.</text>
</comment>
<comment type="subcellular location">
    <subcellularLocation>
        <location evidence="9 10">Peroxisome membrane</location>
    </subcellularLocation>
</comment>
<evidence type="ECO:0000256" key="13">
    <source>
        <dbReference type="SAM" id="Phobius"/>
    </source>
</evidence>
<dbReference type="Pfam" id="PF04695">
    <property type="entry name" value="Pex14_N"/>
    <property type="match status" value="1"/>
</dbReference>
<dbReference type="PANTHER" id="PTHR23058:SF0">
    <property type="entry name" value="PEROXISOMAL MEMBRANE PROTEIN PEX14"/>
    <property type="match status" value="1"/>
</dbReference>
<dbReference type="GO" id="GO:0005102">
    <property type="term" value="F:signaling receptor binding"/>
    <property type="evidence" value="ECO:0007669"/>
    <property type="project" value="TreeGrafter"/>
</dbReference>
<dbReference type="GO" id="GO:0005778">
    <property type="term" value="C:peroxisomal membrane"/>
    <property type="evidence" value="ECO:0007669"/>
    <property type="project" value="UniProtKB-SubCell"/>
</dbReference>
<name>A0A9W8CKH3_9FUNG</name>
<feature type="region of interest" description="Disordered" evidence="12">
    <location>
        <begin position="263"/>
        <end position="358"/>
    </location>
</feature>
<dbReference type="Proteomes" id="UP001145021">
    <property type="component" value="Unassembled WGS sequence"/>
</dbReference>
<keyword evidence="11" id="KW-0175">Coiled coil</keyword>
<keyword evidence="5 10" id="KW-0472">Membrane</keyword>
<evidence type="ECO:0000256" key="5">
    <source>
        <dbReference type="ARBA" id="ARBA00023136"/>
    </source>
</evidence>
<dbReference type="AlphaFoldDB" id="A0A9W8CKH3"/>
<dbReference type="InterPro" id="IPR036388">
    <property type="entry name" value="WH-like_DNA-bd_sf"/>
</dbReference>
<comment type="similarity">
    <text evidence="1 10">Belongs to the peroxin-14 family.</text>
</comment>
<dbReference type="GO" id="GO:1990429">
    <property type="term" value="C:peroxisomal importomer complex"/>
    <property type="evidence" value="ECO:0007669"/>
    <property type="project" value="TreeGrafter"/>
</dbReference>
<keyword evidence="3 10" id="KW-0653">Protein transport</keyword>
<evidence type="ECO:0000256" key="3">
    <source>
        <dbReference type="ARBA" id="ARBA00022927"/>
    </source>
</evidence>
<feature type="transmembrane region" description="Helical" evidence="13">
    <location>
        <begin position="117"/>
        <end position="135"/>
    </location>
</feature>
<evidence type="ECO:0000259" key="14">
    <source>
        <dbReference type="Pfam" id="PF04695"/>
    </source>
</evidence>
<keyword evidence="2 10" id="KW-0813">Transport</keyword>
<gene>
    <name evidence="15" type="primary">PEX14</name>
    <name evidence="15" type="ORF">LPJ64_000925</name>
</gene>
<keyword evidence="4" id="KW-0811">Translocation</keyword>
<keyword evidence="6 10" id="KW-0576">Peroxisome</keyword>
<evidence type="ECO:0000256" key="4">
    <source>
        <dbReference type="ARBA" id="ARBA00023010"/>
    </source>
</evidence>
<evidence type="ECO:0000256" key="10">
    <source>
        <dbReference type="RuleBase" id="RU367032"/>
    </source>
</evidence>
<dbReference type="PANTHER" id="PTHR23058">
    <property type="entry name" value="PEROXISOMAL MEMBRANE PROTEIN PEX14"/>
    <property type="match status" value="1"/>
</dbReference>
<reference evidence="15" key="1">
    <citation type="submission" date="2022-07" db="EMBL/GenBank/DDBJ databases">
        <title>Phylogenomic reconstructions and comparative analyses of Kickxellomycotina fungi.</title>
        <authorList>
            <person name="Reynolds N.K."/>
            <person name="Stajich J.E."/>
            <person name="Barry K."/>
            <person name="Grigoriev I.V."/>
            <person name="Crous P."/>
            <person name="Smith M.E."/>
        </authorList>
    </citation>
    <scope>NUCLEOTIDE SEQUENCE</scope>
    <source>
        <strain evidence="15">NBRC 105413</strain>
    </source>
</reference>
<dbReference type="Gene3D" id="1.10.10.10">
    <property type="entry name" value="Winged helix-like DNA-binding domain superfamily/Winged helix DNA-binding domain"/>
    <property type="match status" value="1"/>
</dbReference>
<accession>A0A9W8CKH3</accession>
<evidence type="ECO:0000256" key="6">
    <source>
        <dbReference type="ARBA" id="ARBA00023140"/>
    </source>
</evidence>
<keyword evidence="16" id="KW-1185">Reference proteome</keyword>
<dbReference type="GO" id="GO:0016560">
    <property type="term" value="P:protein import into peroxisome matrix, docking"/>
    <property type="evidence" value="ECO:0007669"/>
    <property type="project" value="UniProtKB-UniRule"/>
</dbReference>
<evidence type="ECO:0000256" key="12">
    <source>
        <dbReference type="SAM" id="MobiDB-lite"/>
    </source>
</evidence>
<proteinExistence type="inferred from homology"/>
<evidence type="ECO:0000256" key="1">
    <source>
        <dbReference type="ARBA" id="ARBA00005443"/>
    </source>
</evidence>
<evidence type="ECO:0000313" key="16">
    <source>
        <dbReference type="Proteomes" id="UP001145021"/>
    </source>
</evidence>
<feature type="compositionally biased region" description="Low complexity" evidence="12">
    <location>
        <begin position="263"/>
        <end position="294"/>
    </location>
</feature>
<evidence type="ECO:0000256" key="2">
    <source>
        <dbReference type="ARBA" id="ARBA00022448"/>
    </source>
</evidence>